<keyword evidence="2" id="KW-1185">Reference proteome</keyword>
<sequence>MGQFAVMLLLMCIASTRVNCHPPDEVYSWHNLDYNFPNESMRQAITDSGNFVPANNLPVGIAVWNDKMFITVPRWRKGVPSNLNYISMSTNTGTSPKLTAYPSWEANDVHSSGDEVIVSIFRVRVDACDRLWGVDTGIADILGDTKIVRPPRLIVIDLKTDKIIRVYTLKDTDQKADSFFADLAVDVDKDSCDNAYAYLSDLGGYGLVVYSWAQNNSWRFHHNYFHFDPLNGDYNVTGINFHWTDGIFGLAVSPRRSDGSKTLYFHAMSAIREFSVPTSVLKNESNVHADNYYSFKLAGEKGPNTQGTSSAIDLNNGVIYFSQLNRHGIACWDSNVPLTPQSFNLIIQDPEKLAFPNDLAIDSQGKKLYTMMSNVPKLMYDRLDENNKYIVYTQFLDSLEHHCKS</sequence>
<evidence type="ECO:0000313" key="1">
    <source>
        <dbReference type="EMBL" id="KAJ8674539.1"/>
    </source>
</evidence>
<dbReference type="EMBL" id="CM056743">
    <property type="protein sequence ID" value="KAJ8674539.1"/>
    <property type="molecule type" value="Genomic_DNA"/>
</dbReference>
<proteinExistence type="predicted"/>
<dbReference type="Proteomes" id="UP001239111">
    <property type="component" value="Chromosome 3"/>
</dbReference>
<organism evidence="1 2">
    <name type="scientific">Eretmocerus hayati</name>
    <dbReference type="NCBI Taxonomy" id="131215"/>
    <lineage>
        <taxon>Eukaryota</taxon>
        <taxon>Metazoa</taxon>
        <taxon>Ecdysozoa</taxon>
        <taxon>Arthropoda</taxon>
        <taxon>Hexapoda</taxon>
        <taxon>Insecta</taxon>
        <taxon>Pterygota</taxon>
        <taxon>Neoptera</taxon>
        <taxon>Endopterygota</taxon>
        <taxon>Hymenoptera</taxon>
        <taxon>Apocrita</taxon>
        <taxon>Proctotrupomorpha</taxon>
        <taxon>Chalcidoidea</taxon>
        <taxon>Aphelinidae</taxon>
        <taxon>Aphelininae</taxon>
        <taxon>Eretmocerus</taxon>
    </lineage>
</organism>
<name>A0ACC2NW63_9HYME</name>
<comment type="caution">
    <text evidence="1">The sequence shown here is derived from an EMBL/GenBank/DDBJ whole genome shotgun (WGS) entry which is preliminary data.</text>
</comment>
<accession>A0ACC2NW63</accession>
<evidence type="ECO:0000313" key="2">
    <source>
        <dbReference type="Proteomes" id="UP001239111"/>
    </source>
</evidence>
<gene>
    <name evidence="1" type="ORF">QAD02_005801</name>
</gene>
<protein>
    <submittedName>
        <fullName evidence="1">Uncharacterized protein</fullName>
    </submittedName>
</protein>
<reference evidence="1" key="1">
    <citation type="submission" date="2023-04" db="EMBL/GenBank/DDBJ databases">
        <title>A chromosome-level genome assembly of the parasitoid wasp Eretmocerus hayati.</title>
        <authorList>
            <person name="Zhong Y."/>
            <person name="Liu S."/>
            <person name="Liu Y."/>
        </authorList>
    </citation>
    <scope>NUCLEOTIDE SEQUENCE</scope>
    <source>
        <strain evidence="1">ZJU_SS_LIU_2023</strain>
    </source>
</reference>